<name>A0A975GG33_9BACT</name>
<comment type="subunit">
    <text evidence="17">Homotetramer.</text>
</comment>
<comment type="catalytic activity">
    <reaction evidence="2 18 19">
        <text>(6R)-NADPHX = (6S)-NADPHX</text>
        <dbReference type="Rhea" id="RHEA:32227"/>
        <dbReference type="ChEBI" id="CHEBI:64076"/>
        <dbReference type="ChEBI" id="CHEBI:64077"/>
        <dbReference type="EC" id="5.1.99.6"/>
    </reaction>
</comment>
<dbReference type="Pfam" id="PF01256">
    <property type="entry name" value="Carb_kinase"/>
    <property type="match status" value="1"/>
</dbReference>
<dbReference type="GO" id="GO:0046496">
    <property type="term" value="P:nicotinamide nucleotide metabolic process"/>
    <property type="evidence" value="ECO:0007669"/>
    <property type="project" value="UniProtKB-UniRule"/>
</dbReference>
<evidence type="ECO:0000256" key="6">
    <source>
        <dbReference type="ARBA" id="ARBA00022741"/>
    </source>
</evidence>
<feature type="binding site" evidence="17">
    <location>
        <begin position="423"/>
        <end position="427"/>
    </location>
    <ligand>
        <name>AMP</name>
        <dbReference type="ChEBI" id="CHEBI:456215"/>
    </ligand>
</feature>
<dbReference type="EC" id="4.2.1.136" evidence="19"/>
<evidence type="ECO:0000256" key="3">
    <source>
        <dbReference type="ARBA" id="ARBA00006001"/>
    </source>
</evidence>
<proteinExistence type="inferred from homology"/>
<evidence type="ECO:0000256" key="8">
    <source>
        <dbReference type="ARBA" id="ARBA00022857"/>
    </source>
</evidence>
<feature type="binding site" evidence="17">
    <location>
        <position position="264"/>
    </location>
    <ligand>
        <name>(6S)-NADPHX</name>
        <dbReference type="ChEBI" id="CHEBI:64076"/>
    </ligand>
</feature>
<evidence type="ECO:0000256" key="5">
    <source>
        <dbReference type="ARBA" id="ARBA00022723"/>
    </source>
</evidence>
<keyword evidence="11 18" id="KW-0413">Isomerase</keyword>
<feature type="binding site" evidence="18">
    <location>
        <position position="133"/>
    </location>
    <ligand>
        <name>K(+)</name>
        <dbReference type="ChEBI" id="CHEBI:29103"/>
    </ligand>
</feature>
<feature type="binding site" evidence="17">
    <location>
        <position position="386"/>
    </location>
    <ligand>
        <name>(6S)-NADPHX</name>
        <dbReference type="ChEBI" id="CHEBI:64076"/>
    </ligand>
</feature>
<comment type="similarity">
    <text evidence="3 19">In the N-terminal section; belongs to the NnrE/AIBP family.</text>
</comment>
<evidence type="ECO:0000256" key="17">
    <source>
        <dbReference type="HAMAP-Rule" id="MF_01965"/>
    </source>
</evidence>
<dbReference type="InterPro" id="IPR030677">
    <property type="entry name" value="Nnr"/>
</dbReference>
<evidence type="ECO:0000256" key="14">
    <source>
        <dbReference type="ARBA" id="ARBA00025153"/>
    </source>
</evidence>
<dbReference type="GO" id="GO:0110051">
    <property type="term" value="P:metabolite repair"/>
    <property type="evidence" value="ECO:0007669"/>
    <property type="project" value="TreeGrafter"/>
</dbReference>
<dbReference type="NCBIfam" id="TIGR00197">
    <property type="entry name" value="yjeF_nterm"/>
    <property type="match status" value="1"/>
</dbReference>
<feature type="binding site" evidence="18">
    <location>
        <position position="166"/>
    </location>
    <ligand>
        <name>(6S)-NADPHX</name>
        <dbReference type="ChEBI" id="CHEBI:64076"/>
    </ligand>
</feature>
<evidence type="ECO:0000313" key="22">
    <source>
        <dbReference type="EMBL" id="QTA79890.1"/>
    </source>
</evidence>
<keyword evidence="23" id="KW-1185">Reference proteome</keyword>
<dbReference type="Gene3D" id="3.40.1190.20">
    <property type="match status" value="1"/>
</dbReference>
<evidence type="ECO:0000256" key="15">
    <source>
        <dbReference type="ARBA" id="ARBA00048238"/>
    </source>
</evidence>
<dbReference type="HAMAP" id="MF_01966">
    <property type="entry name" value="NADHX_epimerase"/>
    <property type="match status" value="1"/>
</dbReference>
<dbReference type="InterPro" id="IPR000631">
    <property type="entry name" value="CARKD"/>
</dbReference>
<dbReference type="SUPFAM" id="SSF64153">
    <property type="entry name" value="YjeF N-terminal domain-like"/>
    <property type="match status" value="1"/>
</dbReference>
<evidence type="ECO:0000256" key="10">
    <source>
        <dbReference type="ARBA" id="ARBA00023027"/>
    </source>
</evidence>
<dbReference type="RefSeq" id="WP_207691590.1">
    <property type="nucleotide sequence ID" value="NZ_CP061799.1"/>
</dbReference>
<evidence type="ECO:0000256" key="4">
    <source>
        <dbReference type="ARBA" id="ARBA00009524"/>
    </source>
</evidence>
<feature type="domain" description="YjeF C-terminal" evidence="20">
    <location>
        <begin position="229"/>
        <end position="512"/>
    </location>
</feature>
<dbReference type="GO" id="GO:0052856">
    <property type="term" value="F:NAD(P)HX epimerase activity"/>
    <property type="evidence" value="ECO:0007669"/>
    <property type="project" value="UniProtKB-UniRule"/>
</dbReference>
<dbReference type="GO" id="GO:0005524">
    <property type="term" value="F:ATP binding"/>
    <property type="evidence" value="ECO:0007669"/>
    <property type="project" value="UniProtKB-UniRule"/>
</dbReference>
<dbReference type="AlphaFoldDB" id="A0A975GG33"/>
<evidence type="ECO:0000256" key="9">
    <source>
        <dbReference type="ARBA" id="ARBA00022958"/>
    </source>
</evidence>
<protein>
    <recommendedName>
        <fullName evidence="19">Bifunctional NAD(P)H-hydrate repair enzyme</fullName>
    </recommendedName>
    <alternativeName>
        <fullName evidence="19">Nicotinamide nucleotide repair protein</fullName>
    </alternativeName>
    <domain>
        <recommendedName>
            <fullName evidence="19">ADP-dependent (S)-NAD(P)H-hydrate dehydratase</fullName>
            <ecNumber evidence="19">4.2.1.136</ecNumber>
        </recommendedName>
        <alternativeName>
            <fullName evidence="19">ADP-dependent NAD(P)HX dehydratase</fullName>
        </alternativeName>
    </domain>
    <domain>
        <recommendedName>
            <fullName evidence="19">NAD(P)H-hydrate epimerase</fullName>
            <ecNumber evidence="19">5.1.99.6</ecNumber>
        </recommendedName>
    </domain>
</protein>
<dbReference type="CDD" id="cd01171">
    <property type="entry name" value="YXKO-related"/>
    <property type="match status" value="1"/>
</dbReference>
<keyword evidence="9 18" id="KW-0630">Potassium</keyword>
<dbReference type="PIRSF" id="PIRSF017184">
    <property type="entry name" value="Nnr"/>
    <property type="match status" value="1"/>
</dbReference>
<dbReference type="Gene3D" id="3.40.50.10260">
    <property type="entry name" value="YjeF N-terminal domain"/>
    <property type="match status" value="1"/>
</dbReference>
<dbReference type="PANTHER" id="PTHR12592">
    <property type="entry name" value="ATP-DEPENDENT (S)-NAD(P)H-HYDRATE DEHYDRATASE FAMILY MEMBER"/>
    <property type="match status" value="1"/>
</dbReference>
<dbReference type="Pfam" id="PF03853">
    <property type="entry name" value="YjeF_N"/>
    <property type="match status" value="1"/>
</dbReference>
<evidence type="ECO:0000256" key="12">
    <source>
        <dbReference type="ARBA" id="ARBA00023239"/>
    </source>
</evidence>
<comment type="cofactor">
    <cofactor evidence="18 19">
        <name>K(+)</name>
        <dbReference type="ChEBI" id="CHEBI:29103"/>
    </cofactor>
    <text evidence="18 19">Binds 1 potassium ion per subunit.</text>
</comment>
<dbReference type="EC" id="5.1.99.6" evidence="19"/>
<feature type="binding site" evidence="17">
    <location>
        <position position="452"/>
    </location>
    <ligand>
        <name>AMP</name>
        <dbReference type="ChEBI" id="CHEBI:456215"/>
    </ligand>
</feature>
<dbReference type="NCBIfam" id="TIGR00196">
    <property type="entry name" value="yjeF_cterm"/>
    <property type="match status" value="1"/>
</dbReference>
<comment type="catalytic activity">
    <reaction evidence="15 17 19">
        <text>(6S)-NADHX + ADP = AMP + phosphate + NADH + H(+)</text>
        <dbReference type="Rhea" id="RHEA:32223"/>
        <dbReference type="ChEBI" id="CHEBI:15378"/>
        <dbReference type="ChEBI" id="CHEBI:43474"/>
        <dbReference type="ChEBI" id="CHEBI:57945"/>
        <dbReference type="ChEBI" id="CHEBI:64074"/>
        <dbReference type="ChEBI" id="CHEBI:456215"/>
        <dbReference type="ChEBI" id="CHEBI:456216"/>
        <dbReference type="EC" id="4.2.1.136"/>
    </reaction>
</comment>
<feature type="binding site" evidence="18">
    <location>
        <position position="59"/>
    </location>
    <ligand>
        <name>K(+)</name>
        <dbReference type="ChEBI" id="CHEBI:29103"/>
    </ligand>
</feature>
<comment type="similarity">
    <text evidence="18">Belongs to the NnrE/AIBP family.</text>
</comment>
<dbReference type="GO" id="GO:0052855">
    <property type="term" value="F:ADP-dependent NAD(P)H-hydrate dehydratase activity"/>
    <property type="evidence" value="ECO:0007669"/>
    <property type="project" value="UniProtKB-UniRule"/>
</dbReference>
<dbReference type="HAMAP" id="MF_01965">
    <property type="entry name" value="NADHX_dehydratase"/>
    <property type="match status" value="1"/>
</dbReference>
<gene>
    <name evidence="22" type="primary">nnr</name>
    <name evidence="17" type="synonym">nnrD</name>
    <name evidence="18" type="synonym">nnrE</name>
    <name evidence="22" type="ORF">dnl_21720</name>
</gene>
<dbReference type="InterPro" id="IPR029056">
    <property type="entry name" value="Ribokinase-like"/>
</dbReference>
<organism evidence="22 23">
    <name type="scientific">Desulfonema limicola</name>
    <dbReference type="NCBI Taxonomy" id="45656"/>
    <lineage>
        <taxon>Bacteria</taxon>
        <taxon>Pseudomonadati</taxon>
        <taxon>Thermodesulfobacteriota</taxon>
        <taxon>Desulfobacteria</taxon>
        <taxon>Desulfobacterales</taxon>
        <taxon>Desulfococcaceae</taxon>
        <taxon>Desulfonema</taxon>
    </lineage>
</organism>
<evidence type="ECO:0000256" key="19">
    <source>
        <dbReference type="PIRNR" id="PIRNR017184"/>
    </source>
</evidence>
<feature type="binding site" evidence="17">
    <location>
        <position position="335"/>
    </location>
    <ligand>
        <name>(6S)-NADPHX</name>
        <dbReference type="ChEBI" id="CHEBI:64076"/>
    </ligand>
</feature>
<feature type="binding site" evidence="18">
    <location>
        <position position="148"/>
    </location>
    <ligand>
        <name>(6S)-NADPHX</name>
        <dbReference type="ChEBI" id="CHEBI:64076"/>
    </ligand>
</feature>
<dbReference type="PROSITE" id="PS51383">
    <property type="entry name" value="YJEF_C_3"/>
    <property type="match status" value="1"/>
</dbReference>
<evidence type="ECO:0000256" key="2">
    <source>
        <dbReference type="ARBA" id="ARBA00000909"/>
    </source>
</evidence>
<keyword evidence="7 17" id="KW-0067">ATP-binding</keyword>
<feature type="binding site" evidence="17">
    <location>
        <position position="453"/>
    </location>
    <ligand>
        <name>(6S)-NADPHX</name>
        <dbReference type="ChEBI" id="CHEBI:64076"/>
    </ligand>
</feature>
<dbReference type="GO" id="GO:0046872">
    <property type="term" value="F:metal ion binding"/>
    <property type="evidence" value="ECO:0007669"/>
    <property type="project" value="UniProtKB-UniRule"/>
</dbReference>
<comment type="function">
    <text evidence="17">Catalyzes the dehydration of the S-form of NAD(P)HX at the expense of ADP, which is converted to AMP. Together with NAD(P)HX epimerase, which catalyzes the epimerization of the S- and R-forms, the enzyme allows the repair of both epimers of NAD(P)HX, a damaged form of NAD(P)H that is a result of enzymatic or heat-dependent hydration.</text>
</comment>
<comment type="catalytic activity">
    <reaction evidence="16 17 19">
        <text>(6S)-NADPHX + ADP = AMP + phosphate + NADPH + H(+)</text>
        <dbReference type="Rhea" id="RHEA:32235"/>
        <dbReference type="ChEBI" id="CHEBI:15378"/>
        <dbReference type="ChEBI" id="CHEBI:43474"/>
        <dbReference type="ChEBI" id="CHEBI:57783"/>
        <dbReference type="ChEBI" id="CHEBI:64076"/>
        <dbReference type="ChEBI" id="CHEBI:456215"/>
        <dbReference type="ChEBI" id="CHEBI:456216"/>
        <dbReference type="EC" id="4.2.1.136"/>
    </reaction>
</comment>
<dbReference type="PROSITE" id="PS51385">
    <property type="entry name" value="YJEF_N"/>
    <property type="match status" value="1"/>
</dbReference>
<dbReference type="InterPro" id="IPR004443">
    <property type="entry name" value="YjeF_N_dom"/>
</dbReference>
<accession>A0A975GG33</accession>
<feature type="domain" description="YjeF N-terminal" evidence="21">
    <location>
        <begin position="9"/>
        <end position="223"/>
    </location>
</feature>
<comment type="function">
    <text evidence="14 19">Bifunctional enzyme that catalyzes the epimerization of the S- and R-forms of NAD(P)HX and the dehydration of the S-form of NAD(P)HX at the expense of ADP, which is converted to AMP. This allows the repair of both epimers of NAD(P)HX, a damaged form of NAD(P)H that is a result of enzymatic or heat-dependent hydration.</text>
</comment>
<keyword evidence="12 17" id="KW-0456">Lyase</keyword>
<evidence type="ECO:0000256" key="13">
    <source>
        <dbReference type="ARBA" id="ARBA00023268"/>
    </source>
</evidence>
<comment type="cofactor">
    <cofactor evidence="17">
        <name>Mg(2+)</name>
        <dbReference type="ChEBI" id="CHEBI:18420"/>
    </cofactor>
</comment>
<evidence type="ECO:0000259" key="21">
    <source>
        <dbReference type="PROSITE" id="PS51385"/>
    </source>
</evidence>
<evidence type="ECO:0000313" key="23">
    <source>
        <dbReference type="Proteomes" id="UP000663720"/>
    </source>
</evidence>
<dbReference type="KEGG" id="dli:dnl_21720"/>
<feature type="binding site" evidence="18">
    <location>
        <position position="169"/>
    </location>
    <ligand>
        <name>K(+)</name>
        <dbReference type="ChEBI" id="CHEBI:29103"/>
    </ligand>
</feature>
<evidence type="ECO:0000256" key="11">
    <source>
        <dbReference type="ARBA" id="ARBA00023235"/>
    </source>
</evidence>
<comment type="function">
    <text evidence="18">Catalyzes the epimerization of the S- and R-forms of NAD(P)HX, a damaged form of NAD(P)H that is a result of enzymatic or heat-dependent hydration. This is a prerequisite for the S-specific NAD(P)H-hydrate dehydratase to allow the repair of both epimers of NAD(P)HX.</text>
</comment>
<comment type="catalytic activity">
    <reaction evidence="1 18 19">
        <text>(6R)-NADHX = (6S)-NADHX</text>
        <dbReference type="Rhea" id="RHEA:32215"/>
        <dbReference type="ChEBI" id="CHEBI:64074"/>
        <dbReference type="ChEBI" id="CHEBI:64075"/>
        <dbReference type="EC" id="5.1.99.6"/>
    </reaction>
</comment>
<feature type="binding site" evidence="18">
    <location>
        <begin position="58"/>
        <end position="62"/>
    </location>
    <ligand>
        <name>(6S)-NADPHX</name>
        <dbReference type="ChEBI" id="CHEBI:64076"/>
    </ligand>
</feature>
<evidence type="ECO:0000256" key="18">
    <source>
        <dbReference type="HAMAP-Rule" id="MF_01966"/>
    </source>
</evidence>
<keyword evidence="6 17" id="KW-0547">Nucleotide-binding</keyword>
<evidence type="ECO:0000256" key="16">
    <source>
        <dbReference type="ARBA" id="ARBA00049209"/>
    </source>
</evidence>
<evidence type="ECO:0000259" key="20">
    <source>
        <dbReference type="PROSITE" id="PS51383"/>
    </source>
</evidence>
<dbReference type="InterPro" id="IPR036652">
    <property type="entry name" value="YjeF_N_dom_sf"/>
</dbReference>
<dbReference type="SUPFAM" id="SSF53613">
    <property type="entry name" value="Ribokinase-like"/>
    <property type="match status" value="1"/>
</dbReference>
<dbReference type="PANTHER" id="PTHR12592:SF0">
    <property type="entry name" value="ATP-DEPENDENT (S)-NAD(P)H-HYDRATE DEHYDRATASE"/>
    <property type="match status" value="1"/>
</dbReference>
<feature type="binding site" evidence="18">
    <location>
        <begin position="137"/>
        <end position="143"/>
    </location>
    <ligand>
        <name>(6S)-NADPHX</name>
        <dbReference type="ChEBI" id="CHEBI:64076"/>
    </ligand>
</feature>
<keyword evidence="10 17" id="KW-0520">NAD</keyword>
<dbReference type="Proteomes" id="UP000663720">
    <property type="component" value="Chromosome"/>
</dbReference>
<reference evidence="22" key="1">
    <citation type="journal article" date="2021" name="Microb. Physiol.">
        <title>Proteogenomic Insights into the Physiology of Marine, Sulfate-Reducing, Filamentous Desulfonema limicola and Desulfonema magnum.</title>
        <authorList>
            <person name="Schnaars V."/>
            <person name="Wohlbrand L."/>
            <person name="Scheve S."/>
            <person name="Hinrichs C."/>
            <person name="Reinhardt R."/>
            <person name="Rabus R."/>
        </authorList>
    </citation>
    <scope>NUCLEOTIDE SEQUENCE</scope>
    <source>
        <strain evidence="22">5ac10</strain>
    </source>
</reference>
<evidence type="ECO:0000256" key="7">
    <source>
        <dbReference type="ARBA" id="ARBA00022840"/>
    </source>
</evidence>
<evidence type="ECO:0000256" key="1">
    <source>
        <dbReference type="ARBA" id="ARBA00000013"/>
    </source>
</evidence>
<comment type="similarity">
    <text evidence="4 19">In the C-terminal section; belongs to the NnrD/CARKD family.</text>
</comment>
<dbReference type="EMBL" id="CP061799">
    <property type="protein sequence ID" value="QTA79890.1"/>
    <property type="molecule type" value="Genomic_DNA"/>
</dbReference>
<keyword evidence="5 18" id="KW-0479">Metal-binding</keyword>
<keyword evidence="13" id="KW-0511">Multifunctional enzyme</keyword>
<comment type="similarity">
    <text evidence="17">Belongs to the NnrD/CARKD family.</text>
</comment>
<sequence>MKICSVAEIREMDRAAIEEFGIIEEILMENAGQGACSVLLEQTGIKDKKFCIFCGIGNNGGDGLVIARKLHSYGAEVKVFILSDPVKYKGAAKTNYKIVSQLPVPVEVIDSPDMLQSKTGIKNHINCCDIIIDAVFGTGLSRNTEGRYKDIIELINTSQKKVLSIDIPSGVNGDTGRIMGNAVRADFTITFGLPKTGNMLYPGYELGGKLYVSHISFPRSLYKSETIKTSVNTPVSLPPRNSNGHKGSFGDVLFIAGSGSYYGAPYFSACGFLKSGGGYSRLASPRSIIPFIAARCSEIVFIPQSETVSGSIAYENKNAILAQTQKRNMVVLGPGLSLEKETRQLAQELTEKIDVPLLIDGDGITALSSNLSIIQKRIPPTILTPHPGEMSSITGMSVKEIEADRIKIVQDTAEKLNAIIVLKGAHTLIAYPEGRVYINMTGNSGMGTPGSGDVLTGAVAAMFGIGLNIEDSVRMGVFIHGLSGDLAAEQYGKDGITAQDILDFLPLAVKKAREKGHELSSKTIRSIF</sequence>
<keyword evidence="8 17" id="KW-0521">NADP</keyword>